<dbReference type="InterPro" id="IPR029063">
    <property type="entry name" value="SAM-dependent_MTases_sf"/>
</dbReference>
<gene>
    <name evidence="6" type="primary">CSON015339</name>
    <name evidence="5" type="synonym">coq3</name>
</gene>
<keyword evidence="2 5" id="KW-0808">Transferase</keyword>
<keyword evidence="5" id="KW-0460">Magnesium</keyword>
<evidence type="ECO:0000256" key="5">
    <source>
        <dbReference type="HAMAP-Rule" id="MF_03190"/>
    </source>
</evidence>
<evidence type="ECO:0000256" key="1">
    <source>
        <dbReference type="ARBA" id="ARBA00022603"/>
    </source>
</evidence>
<feature type="binding site" evidence="5">
    <location>
        <position position="170"/>
    </location>
    <ligand>
        <name>S-adenosyl-L-methionine</name>
        <dbReference type="ChEBI" id="CHEBI:59789"/>
    </ligand>
</feature>
<dbReference type="VEuPathDB" id="VectorBase:CSON015339"/>
<dbReference type="EC" id="2.1.1.114" evidence="5"/>
<keyword evidence="1 5" id="KW-0489">Methyltransferase</keyword>
<dbReference type="Gene3D" id="3.40.50.150">
    <property type="entry name" value="Vaccinia Virus protein VP39"/>
    <property type="match status" value="1"/>
</dbReference>
<dbReference type="PANTHER" id="PTHR43464:SF19">
    <property type="entry name" value="UBIQUINONE BIOSYNTHESIS O-METHYLTRANSFERASE, MITOCHONDRIAL"/>
    <property type="match status" value="1"/>
</dbReference>
<dbReference type="GO" id="GO:0061542">
    <property type="term" value="F:3-demethylubiquinol 3-O-methyltransferase activity"/>
    <property type="evidence" value="ECO:0007669"/>
    <property type="project" value="UniProtKB-UniRule"/>
</dbReference>
<comment type="cofactor">
    <cofactor evidence="5">
        <name>Mg(2+)</name>
        <dbReference type="ChEBI" id="CHEBI:18420"/>
    </cofactor>
</comment>
<organism evidence="6">
    <name type="scientific">Culicoides sonorensis</name>
    <name type="common">Biting midge</name>
    <dbReference type="NCBI Taxonomy" id="179676"/>
    <lineage>
        <taxon>Eukaryota</taxon>
        <taxon>Metazoa</taxon>
        <taxon>Ecdysozoa</taxon>
        <taxon>Arthropoda</taxon>
        <taxon>Hexapoda</taxon>
        <taxon>Insecta</taxon>
        <taxon>Pterygota</taxon>
        <taxon>Neoptera</taxon>
        <taxon>Endopterygota</taxon>
        <taxon>Diptera</taxon>
        <taxon>Nematocera</taxon>
        <taxon>Chironomoidea</taxon>
        <taxon>Ceratopogonidae</taxon>
        <taxon>Ceratopogoninae</taxon>
        <taxon>Culicoides</taxon>
        <taxon>Monoculicoides</taxon>
    </lineage>
</organism>
<dbReference type="EMBL" id="UFQT01000960">
    <property type="protein sequence ID" value="SSX28192.1"/>
    <property type="molecule type" value="Genomic_DNA"/>
</dbReference>
<feature type="binding site" evidence="5">
    <location>
        <position position="102"/>
    </location>
    <ligand>
        <name>S-adenosyl-L-methionine</name>
        <dbReference type="ChEBI" id="CHEBI:59789"/>
    </ligand>
</feature>
<dbReference type="EC" id="2.1.1.64" evidence="5"/>
<feature type="binding site" evidence="5">
    <location>
        <position position="174"/>
    </location>
    <ligand>
        <name>Mg(2+)</name>
        <dbReference type="ChEBI" id="CHEBI:18420"/>
    </ligand>
</feature>
<protein>
    <recommendedName>
        <fullName evidence="5">Ubiquinone biosynthesis O-methyltransferase, mitochondrial</fullName>
    </recommendedName>
    <alternativeName>
        <fullName evidence="5">3-demethylubiquinol 3-O-methyltransferase</fullName>
        <ecNumber evidence="5">2.1.1.64</ecNumber>
    </alternativeName>
    <alternativeName>
        <fullName evidence="5">3-demethylubiquinone 3-O-methyltransferase</fullName>
        <ecNumber evidence="5">2.1.1.-</ecNumber>
    </alternativeName>
    <alternativeName>
        <fullName evidence="5">Polyprenyldihydroxybenzoate methyltransferase</fullName>
        <ecNumber evidence="5">2.1.1.114</ecNumber>
    </alternativeName>
</protein>
<accession>A0A336KST0</accession>
<feature type="binding site" evidence="5">
    <location>
        <position position="171"/>
    </location>
    <ligand>
        <name>Mg(2+)</name>
        <dbReference type="ChEBI" id="CHEBI:18420"/>
    </ligand>
</feature>
<evidence type="ECO:0000313" key="6">
    <source>
        <dbReference type="EMBL" id="SSX07958.1"/>
    </source>
</evidence>
<evidence type="ECO:0000256" key="2">
    <source>
        <dbReference type="ARBA" id="ARBA00022679"/>
    </source>
</evidence>
<dbReference type="Pfam" id="PF13489">
    <property type="entry name" value="Methyltransf_23"/>
    <property type="match status" value="1"/>
</dbReference>
<reference evidence="6" key="1">
    <citation type="submission" date="2018-04" db="EMBL/GenBank/DDBJ databases">
        <authorList>
            <person name="Go L.Y."/>
            <person name="Mitchell J.A."/>
        </authorList>
    </citation>
    <scope>NUCLEOTIDE SEQUENCE</scope>
    <source>
        <tissue evidence="6">Whole organism</tissue>
    </source>
</reference>
<comment type="catalytic activity">
    <reaction evidence="5">
        <text>a 3,4-dihydroxy-5-(all-trans-polyprenyl)benzoate + S-adenosyl-L-methionine = a 4-hydroxy-3-methoxy-5-(all-trans-polyprenyl)benzoate + S-adenosyl-L-homocysteine + H(+)</text>
        <dbReference type="Rhea" id="RHEA:44452"/>
        <dbReference type="Rhea" id="RHEA-COMP:10930"/>
        <dbReference type="Rhea" id="RHEA-COMP:10931"/>
        <dbReference type="ChEBI" id="CHEBI:15378"/>
        <dbReference type="ChEBI" id="CHEBI:57856"/>
        <dbReference type="ChEBI" id="CHEBI:59789"/>
        <dbReference type="ChEBI" id="CHEBI:64694"/>
        <dbReference type="ChEBI" id="CHEBI:84443"/>
        <dbReference type="EC" id="2.1.1.114"/>
    </reaction>
</comment>
<name>A0A336KST0_CULSO</name>
<dbReference type="GO" id="GO:0010420">
    <property type="term" value="F:polyprenyldihydroxybenzoate methyltransferase activity"/>
    <property type="evidence" value="ECO:0007669"/>
    <property type="project" value="UniProtKB-UniRule"/>
</dbReference>
<dbReference type="GO" id="GO:0032259">
    <property type="term" value="P:methylation"/>
    <property type="evidence" value="ECO:0007669"/>
    <property type="project" value="UniProtKB-KW"/>
</dbReference>
<dbReference type="AlphaFoldDB" id="A0A336KST0"/>
<dbReference type="GO" id="GO:0046872">
    <property type="term" value="F:metal ion binding"/>
    <property type="evidence" value="ECO:0007669"/>
    <property type="project" value="UniProtKB-KW"/>
</dbReference>
<dbReference type="HAMAP" id="MF_00472">
    <property type="entry name" value="UbiG"/>
    <property type="match status" value="1"/>
</dbReference>
<feature type="binding site" evidence="5">
    <location>
        <position position="123"/>
    </location>
    <ligand>
        <name>S-adenosyl-L-methionine</name>
        <dbReference type="ChEBI" id="CHEBI:59789"/>
    </ligand>
</feature>
<dbReference type="PANTHER" id="PTHR43464">
    <property type="entry name" value="METHYLTRANSFERASE"/>
    <property type="match status" value="1"/>
</dbReference>
<dbReference type="EC" id="2.1.1.-" evidence="5"/>
<evidence type="ECO:0000256" key="4">
    <source>
        <dbReference type="ARBA" id="ARBA00022691"/>
    </source>
</evidence>
<comment type="subunit">
    <text evidence="5">Component of a multi-subunit COQ enzyme complex.</text>
</comment>
<reference evidence="7" key="2">
    <citation type="submission" date="2018-07" db="EMBL/GenBank/DDBJ databases">
        <authorList>
            <person name="Quirk P.G."/>
            <person name="Krulwich T.A."/>
        </authorList>
    </citation>
    <scope>NUCLEOTIDE SEQUENCE</scope>
</reference>
<comment type="function">
    <text evidence="5">O-methyltransferase required for two non-consecutive steps during ubiquinone biosynthesis. Catalyzes the 2 O-methylation of 3,4-dihydroxy-5-(all-trans-polyprenyl)benzoic acid into 4-hydroxy-3-methoxy-5-(all-trans-polyprenyl)benzoic acid. Also catalyzes the last step of ubiquinone biosynthesis by mediating methylation of 3-demethylubiquinone into ubiquinone. Also able to mediate the methylation of 3-demethylubiquinol into ubiquinol.</text>
</comment>
<proteinExistence type="inferred from homology"/>
<keyword evidence="5" id="KW-0479">Metal-binding</keyword>
<comment type="catalytic activity">
    <reaction evidence="5">
        <text>a 3-demethylubiquinone + S-adenosyl-L-methionine = a ubiquinone + S-adenosyl-L-homocysteine</text>
        <dbReference type="Rhea" id="RHEA:81215"/>
        <dbReference type="Rhea" id="RHEA-COMP:9565"/>
        <dbReference type="Rhea" id="RHEA-COMP:19654"/>
        <dbReference type="ChEBI" id="CHEBI:16389"/>
        <dbReference type="ChEBI" id="CHEBI:57856"/>
        <dbReference type="ChEBI" id="CHEBI:59789"/>
        <dbReference type="ChEBI" id="CHEBI:231825"/>
    </reaction>
</comment>
<keyword evidence="5" id="KW-0999">Mitochondrion inner membrane</keyword>
<dbReference type="EMBL" id="UFQS01000960">
    <property type="protein sequence ID" value="SSX07958.1"/>
    <property type="molecule type" value="Genomic_DNA"/>
</dbReference>
<dbReference type="InterPro" id="IPR010233">
    <property type="entry name" value="UbiG_MeTrfase"/>
</dbReference>
<dbReference type="GO" id="GO:0031314">
    <property type="term" value="C:extrinsic component of mitochondrial inner membrane"/>
    <property type="evidence" value="ECO:0007669"/>
    <property type="project" value="UniProtKB-UniRule"/>
</dbReference>
<comment type="pathway">
    <text evidence="5">Cofactor biosynthesis; ubiquinone biosynthesis.</text>
</comment>
<sequence>MVKIKSYLKLFQKSYLFLNRSIVYKSYCTKSTSQSIDHDDVKNLNNFSNDWWNSDGPLKALHSMNDIRVPFIRDGLISNKIVQKHNINTIRVLENVKILEVGCGGGILTEPLARLHGRVTGLDPGADLLKVAKEHLLLDKELENRIQYCAETVEDHAKANVEKYDAVVASEVLEHVSNKAGFLEACIMALRPGGSLFLTTLNRTNLSWLLGILVAENVLNLLPPGTHSWDKFTTPEELERLLKDNNCSVSLIHGMKYEFWCNQWDWTECLEINYAVHAIKNQ</sequence>
<dbReference type="UniPathway" id="UPA00232"/>
<comment type="subcellular location">
    <subcellularLocation>
        <location evidence="5">Mitochondrion inner membrane</location>
        <topology evidence="5">Peripheral membrane protein</topology>
        <orientation evidence="5">Matrix side</orientation>
    </subcellularLocation>
</comment>
<dbReference type="SUPFAM" id="SSF53335">
    <property type="entry name" value="S-adenosyl-L-methionine-dependent methyltransferases"/>
    <property type="match status" value="1"/>
</dbReference>
<feature type="binding site" evidence="5">
    <location>
        <position position="175"/>
    </location>
    <ligand>
        <name>Mg(2+)</name>
        <dbReference type="ChEBI" id="CHEBI:18420"/>
    </ligand>
</feature>
<keyword evidence="4 5" id="KW-0949">S-adenosyl-L-methionine</keyword>
<keyword evidence="3 5" id="KW-0831">Ubiquinone biosynthesis</keyword>
<comment type="similarity">
    <text evidence="5">Belongs to the class I-like SAM-binding methyltransferase superfamily. UbiG/COQ3 family.</text>
</comment>
<evidence type="ECO:0000313" key="7">
    <source>
        <dbReference type="EMBL" id="SSX28192.1"/>
    </source>
</evidence>
<dbReference type="CDD" id="cd02440">
    <property type="entry name" value="AdoMet_MTases"/>
    <property type="match status" value="1"/>
</dbReference>
<dbReference type="OMA" id="LASRWWD"/>
<keyword evidence="5" id="KW-0472">Membrane</keyword>
<comment type="catalytic activity">
    <reaction evidence="5">
        <text>a 3-demethylubiquinol + S-adenosyl-L-methionine = a ubiquinol + S-adenosyl-L-homocysteine + H(+)</text>
        <dbReference type="Rhea" id="RHEA:44380"/>
        <dbReference type="Rhea" id="RHEA-COMP:9566"/>
        <dbReference type="Rhea" id="RHEA-COMP:10914"/>
        <dbReference type="ChEBI" id="CHEBI:15378"/>
        <dbReference type="ChEBI" id="CHEBI:17976"/>
        <dbReference type="ChEBI" id="CHEBI:57856"/>
        <dbReference type="ChEBI" id="CHEBI:59789"/>
        <dbReference type="ChEBI" id="CHEBI:84422"/>
        <dbReference type="EC" id="2.1.1.64"/>
    </reaction>
</comment>
<dbReference type="NCBIfam" id="TIGR01983">
    <property type="entry name" value="UbiG"/>
    <property type="match status" value="1"/>
</dbReference>
<evidence type="ECO:0000256" key="3">
    <source>
        <dbReference type="ARBA" id="ARBA00022688"/>
    </source>
</evidence>
<feature type="binding site" evidence="5">
    <location>
        <position position="68"/>
    </location>
    <ligand>
        <name>S-adenosyl-L-methionine</name>
        <dbReference type="ChEBI" id="CHEBI:59789"/>
    </ligand>
</feature>
<keyword evidence="5" id="KW-0496">Mitochondrion</keyword>